<evidence type="ECO:0000256" key="1">
    <source>
        <dbReference type="ARBA" id="ARBA00022729"/>
    </source>
</evidence>
<organism evidence="5 6">
    <name type="scientific">Gordonia cholesterolivorans</name>
    <dbReference type="NCBI Taxonomy" id="559625"/>
    <lineage>
        <taxon>Bacteria</taxon>
        <taxon>Bacillati</taxon>
        <taxon>Actinomycetota</taxon>
        <taxon>Actinomycetes</taxon>
        <taxon>Mycobacteriales</taxon>
        <taxon>Gordoniaceae</taxon>
        <taxon>Gordonia</taxon>
    </lineage>
</organism>
<accession>A0ABN3H7B1</accession>
<dbReference type="EMBL" id="BAAARB010000003">
    <property type="protein sequence ID" value="GAA2371224.1"/>
    <property type="molecule type" value="Genomic_DNA"/>
</dbReference>
<dbReference type="InterPro" id="IPR058644">
    <property type="entry name" value="Mtb12-like_C"/>
</dbReference>
<dbReference type="RefSeq" id="WP_006895626.1">
    <property type="nucleotide sequence ID" value="NZ_BAAARB010000003.1"/>
</dbReference>
<gene>
    <name evidence="5" type="ORF">GCM10009855_08160</name>
</gene>
<comment type="similarity">
    <text evidence="2">Belongs to the MTB12 family.</text>
</comment>
<dbReference type="Proteomes" id="UP001501170">
    <property type="component" value="Unassembled WGS sequence"/>
</dbReference>
<keyword evidence="1 3" id="KW-0732">Signal</keyword>
<keyword evidence="6" id="KW-1185">Reference proteome</keyword>
<evidence type="ECO:0000256" key="3">
    <source>
        <dbReference type="SAM" id="SignalP"/>
    </source>
</evidence>
<proteinExistence type="inferred from homology"/>
<name>A0ABN3H7B1_9ACTN</name>
<evidence type="ECO:0000313" key="6">
    <source>
        <dbReference type="Proteomes" id="UP001501170"/>
    </source>
</evidence>
<reference evidence="5 6" key="1">
    <citation type="journal article" date="2019" name="Int. J. Syst. Evol. Microbiol.">
        <title>The Global Catalogue of Microorganisms (GCM) 10K type strain sequencing project: providing services to taxonomists for standard genome sequencing and annotation.</title>
        <authorList>
            <consortium name="The Broad Institute Genomics Platform"/>
            <consortium name="The Broad Institute Genome Sequencing Center for Infectious Disease"/>
            <person name="Wu L."/>
            <person name="Ma J."/>
        </authorList>
    </citation>
    <scope>NUCLEOTIDE SEQUENCE [LARGE SCALE GENOMIC DNA]</scope>
    <source>
        <strain evidence="5 6">JCM 16227</strain>
    </source>
</reference>
<feature type="signal peptide" evidence="3">
    <location>
        <begin position="1"/>
        <end position="25"/>
    </location>
</feature>
<comment type="caution">
    <text evidence="5">The sequence shown here is derived from an EMBL/GenBank/DDBJ whole genome shotgun (WGS) entry which is preliminary data.</text>
</comment>
<evidence type="ECO:0000313" key="5">
    <source>
        <dbReference type="EMBL" id="GAA2371224.1"/>
    </source>
</evidence>
<evidence type="ECO:0000259" key="4">
    <source>
        <dbReference type="Pfam" id="PF26580"/>
    </source>
</evidence>
<evidence type="ECO:0000256" key="2">
    <source>
        <dbReference type="ARBA" id="ARBA00093774"/>
    </source>
</evidence>
<dbReference type="PROSITE" id="PS51257">
    <property type="entry name" value="PROKAR_LIPOPROTEIN"/>
    <property type="match status" value="1"/>
</dbReference>
<sequence>MTAIRNLRRPAAALAAVAATTALLAACSNSDDDTASTASASQSASVESSAMAGVEGLDNAKAQEIIRTAVDGNTSIDDLSKVVDTSTPGSAEALNAFAKASGPAGYTPDAYTVKSVKADGENKAVAVTAVKSPHAPAPVDIQLAMVKQDGQWKLAGASVTTLTSMMPKH</sequence>
<feature type="domain" description="Low molecular weight antigen MTB12-like C-terminal" evidence="4">
    <location>
        <begin position="60"/>
        <end position="166"/>
    </location>
</feature>
<protein>
    <recommendedName>
        <fullName evidence="4">Low molecular weight antigen MTB12-like C-terminal domain-containing protein</fullName>
    </recommendedName>
</protein>
<dbReference type="Pfam" id="PF26580">
    <property type="entry name" value="Mtb12_C"/>
    <property type="match status" value="1"/>
</dbReference>
<feature type="chain" id="PRO_5045940295" description="Low molecular weight antigen MTB12-like C-terminal domain-containing protein" evidence="3">
    <location>
        <begin position="26"/>
        <end position="169"/>
    </location>
</feature>